<dbReference type="eggNOG" id="COG4733">
    <property type="taxonomic scope" value="Bacteria"/>
</dbReference>
<feature type="compositionally biased region" description="Gly residues" evidence="1">
    <location>
        <begin position="2100"/>
        <end position="2123"/>
    </location>
</feature>
<feature type="signal peptide" evidence="2">
    <location>
        <begin position="1"/>
        <end position="27"/>
    </location>
</feature>
<gene>
    <name evidence="3" type="ORF">RHOFW104T7_15370</name>
</gene>
<protein>
    <submittedName>
        <fullName evidence="3">Uncharacterized protein</fullName>
    </submittedName>
</protein>
<dbReference type="EMBL" id="LVJS01000050">
    <property type="protein sequence ID" value="KZC23084.1"/>
    <property type="molecule type" value="Genomic_DNA"/>
</dbReference>
<dbReference type="SUPFAM" id="SSF49265">
    <property type="entry name" value="Fibronectin type III"/>
    <property type="match status" value="1"/>
</dbReference>
<dbReference type="Gene3D" id="2.60.40.1120">
    <property type="entry name" value="Carboxypeptidase-like, regulatory domain"/>
    <property type="match status" value="1"/>
</dbReference>
<evidence type="ECO:0000256" key="2">
    <source>
        <dbReference type="SAM" id="SignalP"/>
    </source>
</evidence>
<keyword evidence="4" id="KW-1185">Reference proteome</keyword>
<keyword evidence="2" id="KW-0732">Signal</keyword>
<accession>A0A154QFQ4</accession>
<evidence type="ECO:0000256" key="1">
    <source>
        <dbReference type="SAM" id="MobiDB-lite"/>
    </source>
</evidence>
<sequence length="2156" mass="223753">MRRGSLWRLAARSICVGVLACTPSVLAAADLTLADGVVVKFGADAQLVVRDKLVSGKGIAFTSQKDDTLGGQSNPTAQVAAIGDWRGLRIEKSAAAFGVPTVNDLLIRYGGSGEAGAALTLRGVSPSLQYLQVTDASTGLRLLDAASPTISGSSFLRNTVGIEADGNSAPVIGSTQFSQNRSEAVLNKTPATLIQATGNWWGHASGPKDPVGNPQGQGDAVSAGVKYAGFLTAVPLLNPTVRLAAPAPFFEQSSVALELSCVNATEYRLAENGGFSGVAFQPLPNGRAAVDYTLSNGDGRKTVTAQFRDPTGTVVTATLDGGVLVDTQPPTVELTNPAAGSLIREPITIEASASDVSGIKQVQFFQGSELLVTRTAAPYSFAWNTDAVADGNYLIKAVATDQAGRVGEHGVTVTVSHAAPVPDTEGPQLAGITVDGVVLADGATFTRSTSLSFTATDRSAISRIELLLDGVVVATASGNASYTVALDLDAVANGAHTLALHALDSLGNATTASFAVTVAHAVPDAPVINAPIGGSTTRNASVAVSGHAQPGSQVQVLLNGQPVGTTVTAGVDGRFSASFNLSPGSNQIQATATDQYGSSALSAPVQVTLDTTVPAAPTNLAAALVNGKIHLSWTASSDPNAFAYEIYRAGSEFSTISEAQKLVRLPRATTAHDDVPASDGGYFYRVISLNAADVPSLPSSSASASIDRTGPYAVRIEYQPQGTYDAATATYGQGAVAIKLTVSEPLLGTPYLSVVPEGGLPMPVDLIKRDDTHYEGSLNLASGAGSGVANVLFSARDVTGNRGVDVREGATLKIDTVGPALIAIALDPAAPIKVDASRDVTAIFTYDEAIPADKTPALQYHLSGAARTPVTLAGIERIDATHWRAKFQLPADAGLPNAEQLGFASIAADALGNLSSQIKTTNAFQVYQGELPALNVPVGLMATALPGGKVQLAWQAVDGASAYQLFRQAPGETQRTPLSRSTAATATDQTPVDGLYAYSVASVRSSNGQETQSDESAVAEVRSSRNAPGAPQNLELTLGSQGVIATWQPPVGTAPASYRLYRAATATITSVDGLAPIRQGIKTPQAVDATPSQSEHAYVVTAVDAAGNESAISNSVYLNFSLLPVKTLQVEQIGSGLPVLQWTPNGEGAVGYDVYVGEGDARVKLTATPITANQLVDTGFTGGERHYTVEAVDANDVRMARSVTLPNASAQIVTGLPLKRNVMNRLGMQVSNFSATSLLDTRVVVSIGTRTFKSELFTLEPNATRIAPVVIGGYPDLPSPAAVTVAIESVPHEGERVRLGWQRQVDVVDSALVVSLDAESFVRGGSGKVRLSVENTSDVEVELLTARNNGRDASNELRLKLLDNDGNLLGTTPYQQATGAGVVTLATGQTIARIAPGQRYLSDAFVMPVPATSPDQVRLRLEVDQLHYATGQDDAVSIPGMGSERTVTLSNTPYYGEVSSASPVISSGTEDVVILGRALDRDSGAPVPNAPLKIAINQEGFERVANVTTDVDGAFRYIFKPTVTDAGEYQVGAIHPDMTDRPNQARFTINRVNVGPSTFKLSVPRNYAYKIDYRATTGTGSQATNLRVVYAPEYQPSGMLLPGIKVEPGAPINIAPKQNLSLPVSVSGDNTAAPSGRLVLAVFSDGSGSTPLTLLSVDYTLTEAKPALYATPNYVQAGLSQGQSTIEKVLIENKGFVAMNDVTAGLLDKDGNAAPAWISLASDPNLGTIGIGDKRSIDLNIAPGAQVAEGIYEFRLRIAGSNLPAEDVNVFVSVTQSGQGNVLFKAADIYTATRDKNGNLIPGLAGARIFVQNEAVVSQTYELTTDAFGEAFFQNLPAGSYKFKASAQNHQDSTGRFSVKPGLIVNQPIFLEYTLISVEWSVREITIEDRYEITLNATFETDVPAPVVVLQPTSINLPKMAAGEVFQGELTLTNYGLIRADNVMAHPPEADGYYKFEFLVQPPTTLEAKQRVRLPYRVIALRSYGGAEAATPSPDPVGAVALQADGGSTRLLIPSADADAARTMSPSTATLTSGATALAAPGTASESSGVSGTAGCYTYSKRYPVTCNYTCANGAESNNCGSSANWFYVESSACPAGTNPTGGSGGSGSAGGGSGWGGSGGPGTSTLPGLPLCTKGSGDCFEPKNKQSGGGNEGGQ</sequence>
<dbReference type="InterPro" id="IPR036116">
    <property type="entry name" value="FN3_sf"/>
</dbReference>
<dbReference type="Gene3D" id="2.60.40.10">
    <property type="entry name" value="Immunoglobulins"/>
    <property type="match status" value="7"/>
</dbReference>
<dbReference type="eggNOG" id="COG1572">
    <property type="taxonomic scope" value="Bacteria"/>
</dbReference>
<feature type="chain" id="PRO_5007599949" evidence="2">
    <location>
        <begin position="28"/>
        <end position="2156"/>
    </location>
</feature>
<dbReference type="Pfam" id="PF17957">
    <property type="entry name" value="Big_7"/>
    <property type="match status" value="2"/>
</dbReference>
<comment type="caution">
    <text evidence="3">The sequence shown here is derived from an EMBL/GenBank/DDBJ whole genome shotgun (WGS) entry which is preliminary data.</text>
</comment>
<name>A0A154QFQ4_9GAMM</name>
<organism evidence="3 4">
    <name type="scientific">Rhodanobacter thiooxydans</name>
    <dbReference type="NCBI Taxonomy" id="416169"/>
    <lineage>
        <taxon>Bacteria</taxon>
        <taxon>Pseudomonadati</taxon>
        <taxon>Pseudomonadota</taxon>
        <taxon>Gammaproteobacteria</taxon>
        <taxon>Lysobacterales</taxon>
        <taxon>Rhodanobacteraceae</taxon>
        <taxon>Rhodanobacter</taxon>
    </lineage>
</organism>
<proteinExistence type="predicted"/>
<evidence type="ECO:0000313" key="4">
    <source>
        <dbReference type="Proteomes" id="UP000076131"/>
    </source>
</evidence>
<dbReference type="Proteomes" id="UP000076131">
    <property type="component" value="Unassembled WGS sequence"/>
</dbReference>
<dbReference type="STRING" id="416169.RHOFW104T7_15370"/>
<dbReference type="eggNOG" id="COG2234">
    <property type="taxonomic scope" value="Bacteria"/>
</dbReference>
<reference evidence="3 4" key="1">
    <citation type="journal article" date="2016" name="MBio">
        <title>Lateral Gene Transfer in a Heavy Metal-Contaminated-Groundwater Microbial Community.</title>
        <authorList>
            <person name="Hemme C.L."/>
            <person name="Green S.J."/>
            <person name="Rishishwar L."/>
            <person name="Prakash O."/>
            <person name="Pettenato A."/>
            <person name="Chakraborty R."/>
            <person name="Deutschbauer A.M."/>
            <person name="Van Nostrand J.D."/>
            <person name="Wu L."/>
            <person name="He Z."/>
            <person name="Jordan I.K."/>
            <person name="Hazen T.C."/>
            <person name="Arkin A.P."/>
            <person name="Kostka J.E."/>
            <person name="Zhou J."/>
        </authorList>
    </citation>
    <scope>NUCLEOTIDE SEQUENCE [LARGE SCALE GENOMIC DNA]</scope>
    <source>
        <strain evidence="3 4">FW104-T7</strain>
    </source>
</reference>
<evidence type="ECO:0000313" key="3">
    <source>
        <dbReference type="EMBL" id="KZC23084.1"/>
    </source>
</evidence>
<dbReference type="SUPFAM" id="SSF49478">
    <property type="entry name" value="Cna protein B-type domain"/>
    <property type="match status" value="1"/>
</dbReference>
<dbReference type="RefSeq" id="WP_008437534.1">
    <property type="nucleotide sequence ID" value="NZ_LVJS01000050.1"/>
</dbReference>
<feature type="region of interest" description="Disordered" evidence="1">
    <location>
        <begin position="2099"/>
        <end position="2130"/>
    </location>
</feature>
<dbReference type="eggNOG" id="COG1361">
    <property type="taxonomic scope" value="Bacteria"/>
</dbReference>
<dbReference type="InterPro" id="IPR013783">
    <property type="entry name" value="Ig-like_fold"/>
</dbReference>